<dbReference type="eggNOG" id="COG2128">
    <property type="taxonomic scope" value="Bacteria"/>
</dbReference>
<dbReference type="STRING" id="990285.RGCCGE502_10100"/>
<dbReference type="EMBL" id="AEYE02000011">
    <property type="protein sequence ID" value="EPE98771.1"/>
    <property type="molecule type" value="Genomic_DNA"/>
</dbReference>
<proteinExistence type="predicted"/>
<dbReference type="Proteomes" id="UP000014411">
    <property type="component" value="Unassembled WGS sequence"/>
</dbReference>
<evidence type="ECO:0000313" key="2">
    <source>
        <dbReference type="Proteomes" id="UP000014411"/>
    </source>
</evidence>
<sequence length="61" mass="6317">MLGGNGDAVAETGVPDSAYEAARAAFDERELADLTLATGLMNAYNRIGISFRTTPQAAVGK</sequence>
<accession>S3I0M4</accession>
<dbReference type="InterPro" id="IPR029032">
    <property type="entry name" value="AhpD-like"/>
</dbReference>
<comment type="caution">
    <text evidence="1">The sequence shown here is derived from an EMBL/GenBank/DDBJ whole genome shotgun (WGS) entry which is preliminary data.</text>
</comment>
<keyword evidence="2" id="KW-1185">Reference proteome</keyword>
<organism evidence="1 2">
    <name type="scientific">Rhizobium grahamii CCGE 502</name>
    <dbReference type="NCBI Taxonomy" id="990285"/>
    <lineage>
        <taxon>Bacteria</taxon>
        <taxon>Pseudomonadati</taxon>
        <taxon>Pseudomonadota</taxon>
        <taxon>Alphaproteobacteria</taxon>
        <taxon>Hyphomicrobiales</taxon>
        <taxon>Rhizobiaceae</taxon>
        <taxon>Rhizobium/Agrobacterium group</taxon>
        <taxon>Rhizobium</taxon>
    </lineage>
</organism>
<evidence type="ECO:0000313" key="1">
    <source>
        <dbReference type="EMBL" id="EPE98771.1"/>
    </source>
</evidence>
<dbReference type="HOGENOM" id="CLU_3030251_0_0_5"/>
<evidence type="ECO:0008006" key="3">
    <source>
        <dbReference type="Google" id="ProtNLM"/>
    </source>
</evidence>
<protein>
    <recommendedName>
        <fullName evidence="3">Alkylhydroperoxidase</fullName>
    </recommendedName>
</protein>
<dbReference type="SUPFAM" id="SSF69118">
    <property type="entry name" value="AhpD-like"/>
    <property type="match status" value="1"/>
</dbReference>
<name>S3I0M4_9HYPH</name>
<dbReference type="AlphaFoldDB" id="S3I0M4"/>
<gene>
    <name evidence="1" type="ORF">RGCCGE502_10100</name>
</gene>
<dbReference type="Gene3D" id="1.20.1290.10">
    <property type="entry name" value="AhpD-like"/>
    <property type="match status" value="1"/>
</dbReference>
<reference evidence="1 2" key="1">
    <citation type="journal article" date="2012" name="J. Bacteriol.">
        <title>Genome sequence of Rhizobium grahamii CCGE502, a broad-host-range symbiont with low nodulation competitiveness in Phaseolus vulgaris.</title>
        <authorList>
            <person name="Althabegoiti M.J."/>
            <person name="Lozano L."/>
            <person name="Torres-Tejerizo G."/>
            <person name="Ormeno-Orrillo E."/>
            <person name="Rogel M.A."/>
            <person name="Gonzalez V."/>
            <person name="Martinez-Romero E."/>
        </authorList>
    </citation>
    <scope>NUCLEOTIDE SEQUENCE [LARGE SCALE GENOMIC DNA]</scope>
    <source>
        <strain evidence="1 2">CCGE 502</strain>
    </source>
</reference>